<dbReference type="EMBL" id="CP049057">
    <property type="protein sequence ID" value="QIE59781.1"/>
    <property type="molecule type" value="Genomic_DNA"/>
</dbReference>
<accession>A0A6G6GPZ0</accession>
<keyword evidence="3" id="KW-1185">Reference proteome</keyword>
<dbReference type="InterPro" id="IPR006533">
    <property type="entry name" value="T6SS_Vgr_RhsGE"/>
</dbReference>
<protein>
    <submittedName>
        <fullName evidence="2">Type VI secretion system tip protein VgrG</fullName>
    </submittedName>
</protein>
<organism evidence="2 3">
    <name type="scientific">Rasiella rasia</name>
    <dbReference type="NCBI Taxonomy" id="2744027"/>
    <lineage>
        <taxon>Bacteria</taxon>
        <taxon>Pseudomonadati</taxon>
        <taxon>Bacteroidota</taxon>
        <taxon>Flavobacteriia</taxon>
        <taxon>Flavobacteriales</taxon>
        <taxon>Flavobacteriaceae</taxon>
        <taxon>Rasiella</taxon>
    </lineage>
</organism>
<gene>
    <name evidence="2" type="primary">vgrG</name>
    <name evidence="2" type="ORF">G5B37_09460</name>
</gene>
<dbReference type="InterPro" id="IPR037026">
    <property type="entry name" value="Vgr_OB-fold_dom_sf"/>
</dbReference>
<dbReference type="KEGG" id="mgel:G5B37_09460"/>
<dbReference type="SUPFAM" id="SSF69255">
    <property type="entry name" value="gp5 N-terminal domain-like"/>
    <property type="match status" value="1"/>
</dbReference>
<reference evidence="2 3" key="1">
    <citation type="submission" date="2020-02" db="EMBL/GenBank/DDBJ databases">
        <title>Complete genome sequence of Flavobacteriaceae bacterium.</title>
        <authorList>
            <person name="Kim S.-J."/>
            <person name="Kim Y.-S."/>
            <person name="Kim K.-H."/>
        </authorList>
    </citation>
    <scope>NUCLEOTIDE SEQUENCE [LARGE SCALE GENOMIC DNA]</scope>
    <source>
        <strain evidence="2 3">RR4-40</strain>
    </source>
</reference>
<dbReference type="NCBIfam" id="TIGR01646">
    <property type="entry name" value="vgr_GE"/>
    <property type="match status" value="1"/>
</dbReference>
<dbReference type="InterPro" id="IPR006531">
    <property type="entry name" value="Gp5/Vgr_OB"/>
</dbReference>
<evidence type="ECO:0000313" key="3">
    <source>
        <dbReference type="Proteomes" id="UP000505306"/>
    </source>
</evidence>
<proteinExistence type="predicted"/>
<dbReference type="Gene3D" id="2.40.50.230">
    <property type="entry name" value="Gp5 N-terminal domain"/>
    <property type="match status" value="1"/>
</dbReference>
<evidence type="ECO:0000259" key="1">
    <source>
        <dbReference type="Pfam" id="PF04717"/>
    </source>
</evidence>
<dbReference type="Pfam" id="PF04717">
    <property type="entry name" value="Phage_base_V"/>
    <property type="match status" value="1"/>
</dbReference>
<dbReference type="RefSeq" id="WP_164679794.1">
    <property type="nucleotide sequence ID" value="NZ_CP049057.1"/>
</dbReference>
<dbReference type="SUPFAM" id="SSF69279">
    <property type="entry name" value="Phage tail proteins"/>
    <property type="match status" value="1"/>
</dbReference>
<dbReference type="Proteomes" id="UP000505306">
    <property type="component" value="Chromosome"/>
</dbReference>
<dbReference type="AlphaFoldDB" id="A0A6G6GPZ0"/>
<name>A0A6G6GPZ0_9FLAO</name>
<evidence type="ECO:0000313" key="2">
    <source>
        <dbReference type="EMBL" id="QIE59781.1"/>
    </source>
</evidence>
<feature type="domain" description="Gp5/Type VI secretion system Vgr protein OB-fold" evidence="1">
    <location>
        <begin position="375"/>
        <end position="450"/>
    </location>
</feature>
<sequence length="594" mass="64089">MAISPVTEEIDLVSYTILSNGKEIPSTYEIVSIQIVQQLNRISEAEIILIDGSVTKQKFDVAESNTFVPGAEIEIKLGYHGKDDSVYKGLVIKQNLIINHDSSTRLRIICKDHALKMTVCKNSAIYTNATDGSILKTLIQNSGLSADVATTTEEHKEVVQYCTTDWDFLVTRAEVNGLVVLTDNGKVVISKPAVSGSPVLEVEYGRDVYAFDGELDATFQYSEAKRNSWDMSTQKVIEATSSEPTVNKQGNISGKKLSEVLDAGATLLSSSAAITNDTLSTWANATVLKSRLSRFKGTLTFQGSSKATANSTISLKGLSDRFNGDAFISGVTHLIENGTWLTEVRLGLENKWFAETNQAAAPMASGLIPGVKGLQTGVVKKIDEDPDNQFRVQVEIPLLNAENEAVWARLSTFYASNTFGAYFMPEIGDEVILGFMNDDPRFPIILGSVYSSKLPAPETPNKENTIKTLVTKSKLQLKFDDEKKIITVLTPSGNTMVFSDEDEAITVSDQNSNKITMNRDGISLESPSNIAIKATQDVSIKGATISINGDRSIDASGGNVAISAEMSASLKGSADCAISSDGNLTAKGLMVLIN</sequence>